<dbReference type="GO" id="GO:0016301">
    <property type="term" value="F:kinase activity"/>
    <property type="evidence" value="ECO:0007669"/>
    <property type="project" value="UniProtKB-KW"/>
</dbReference>
<comment type="caution">
    <text evidence="1">The sequence shown here is derived from an EMBL/GenBank/DDBJ whole genome shotgun (WGS) entry which is preliminary data.</text>
</comment>
<keyword evidence="1" id="KW-0966">Cell projection</keyword>
<keyword evidence="1" id="KW-0969">Cilium</keyword>
<reference evidence="2" key="1">
    <citation type="submission" date="2023-07" db="EMBL/GenBank/DDBJ databases">
        <title>Paracoccus sp. MBLB3053 whole genome sequence.</title>
        <authorList>
            <person name="Hwang C.Y."/>
            <person name="Cho E.-S."/>
            <person name="Seo M.-J."/>
        </authorList>
    </citation>
    <scope>NUCLEOTIDE SEQUENCE [LARGE SCALE GENOMIC DNA]</scope>
    <source>
        <strain evidence="2">MBLB3053</strain>
    </source>
</reference>
<proteinExistence type="predicted"/>
<protein>
    <submittedName>
        <fullName evidence="1">Flagellar biosynthesis regulator FlaF</fullName>
    </submittedName>
</protein>
<keyword evidence="2" id="KW-1185">Reference proteome</keyword>
<keyword evidence="1" id="KW-0418">Kinase</keyword>
<dbReference type="EMBL" id="JAVQLW010000001">
    <property type="protein sequence ID" value="MDS9466068.1"/>
    <property type="molecule type" value="Genomic_DNA"/>
</dbReference>
<dbReference type="InterPro" id="IPR010845">
    <property type="entry name" value="FlaF"/>
</dbReference>
<keyword evidence="1" id="KW-0282">Flagellum</keyword>
<name>A0ABU2HM12_9RHOB</name>
<evidence type="ECO:0000313" key="1">
    <source>
        <dbReference type="EMBL" id="MDS9466068.1"/>
    </source>
</evidence>
<dbReference type="RefSeq" id="WP_311158261.1">
    <property type="nucleotide sequence ID" value="NZ_JAVQLW010000001.1"/>
</dbReference>
<dbReference type="Pfam" id="PF07309">
    <property type="entry name" value="FlaF"/>
    <property type="match status" value="1"/>
</dbReference>
<keyword evidence="1" id="KW-0808">Transferase</keyword>
<evidence type="ECO:0000313" key="2">
    <source>
        <dbReference type="Proteomes" id="UP001269144"/>
    </source>
</evidence>
<dbReference type="NCBIfam" id="NF009435">
    <property type="entry name" value="PRK12794.1"/>
    <property type="match status" value="1"/>
</dbReference>
<organism evidence="1 2">
    <name type="scientific">Paracoccus aurantius</name>
    <dbReference type="NCBI Taxonomy" id="3073814"/>
    <lineage>
        <taxon>Bacteria</taxon>
        <taxon>Pseudomonadati</taxon>
        <taxon>Pseudomonadota</taxon>
        <taxon>Alphaproteobacteria</taxon>
        <taxon>Rhodobacterales</taxon>
        <taxon>Paracoccaceae</taxon>
        <taxon>Paracoccus</taxon>
    </lineage>
</organism>
<accession>A0ABU2HM12</accession>
<sequence length="121" mass="13187">MNAVLTKSDHAYGNVCLRSARDIEYDMFSRITRMLRLAPRNCDCCETIAAVGKNNELWSLLATDLADPGNGLPDEIRAGLLALAFFSLRHGRTVLAGAATTDVLIDINMTVMKGLRGGEME</sequence>
<gene>
    <name evidence="1" type="primary">flaF</name>
    <name evidence="1" type="ORF">RGQ15_00560</name>
</gene>
<dbReference type="Proteomes" id="UP001269144">
    <property type="component" value="Unassembled WGS sequence"/>
</dbReference>